<comment type="caution">
    <text evidence="9">The sequence shown here is derived from an EMBL/GenBank/DDBJ whole genome shotgun (WGS) entry which is preliminary data.</text>
</comment>
<dbReference type="Pfam" id="PF00690">
    <property type="entry name" value="Cation_ATPase_N"/>
    <property type="match status" value="1"/>
</dbReference>
<dbReference type="AlphaFoldDB" id="A0A822XH11"/>
<dbReference type="InterPro" id="IPR008250">
    <property type="entry name" value="ATPase_P-typ_transduc_dom_A_sf"/>
</dbReference>
<dbReference type="Gene3D" id="3.40.50.1000">
    <property type="entry name" value="HAD superfamily/HAD-like"/>
    <property type="match status" value="1"/>
</dbReference>
<dbReference type="Gene3D" id="3.40.1110.10">
    <property type="entry name" value="Calcium-transporting ATPase, cytoplasmic domain N"/>
    <property type="match status" value="1"/>
</dbReference>
<dbReference type="SUPFAM" id="SSF56784">
    <property type="entry name" value="HAD-like"/>
    <property type="match status" value="1"/>
</dbReference>
<evidence type="ECO:0000259" key="8">
    <source>
        <dbReference type="Pfam" id="PF00690"/>
    </source>
</evidence>
<dbReference type="InterPro" id="IPR023298">
    <property type="entry name" value="ATPase_P-typ_TM_dom_sf"/>
</dbReference>
<feature type="domain" description="P-type ATPase A" evidence="7">
    <location>
        <begin position="223"/>
        <end position="319"/>
    </location>
</feature>
<evidence type="ECO:0000259" key="7">
    <source>
        <dbReference type="Pfam" id="PF00122"/>
    </source>
</evidence>
<dbReference type="Pfam" id="PF00122">
    <property type="entry name" value="E1-E2_ATPase"/>
    <property type="match status" value="1"/>
</dbReference>
<feature type="transmembrane region" description="Helical" evidence="6">
    <location>
        <begin position="148"/>
        <end position="173"/>
    </location>
</feature>
<dbReference type="SUPFAM" id="SSF81653">
    <property type="entry name" value="Calcium ATPase, transduction domain A"/>
    <property type="match status" value="1"/>
</dbReference>
<dbReference type="InterPro" id="IPR004014">
    <property type="entry name" value="ATPase_P-typ_cation-transptr_N"/>
</dbReference>
<accession>A0A822XH11</accession>
<feature type="transmembrane region" description="Helical" evidence="6">
    <location>
        <begin position="337"/>
        <end position="358"/>
    </location>
</feature>
<keyword evidence="10" id="KW-1185">Reference proteome</keyword>
<dbReference type="Pfam" id="PF13246">
    <property type="entry name" value="Cation_ATPase"/>
    <property type="match status" value="1"/>
</dbReference>
<dbReference type="GO" id="GO:0000166">
    <property type="term" value="F:nucleotide binding"/>
    <property type="evidence" value="ECO:0007669"/>
    <property type="project" value="InterPro"/>
</dbReference>
<evidence type="ECO:0000313" key="9">
    <source>
        <dbReference type="EMBL" id="DAD19670.1"/>
    </source>
</evidence>
<evidence type="ECO:0000256" key="1">
    <source>
        <dbReference type="ARBA" id="ARBA00004370"/>
    </source>
</evidence>
<keyword evidence="2 6" id="KW-0812">Transmembrane</keyword>
<reference evidence="9 10" key="1">
    <citation type="journal article" date="2020" name="Mol. Biol. Evol.">
        <title>Distinct Expression and Methylation Patterns for Genes with Different Fates following a Single Whole-Genome Duplication in Flowering Plants.</title>
        <authorList>
            <person name="Shi T."/>
            <person name="Rahmani R.S."/>
            <person name="Gugger P.F."/>
            <person name="Wang M."/>
            <person name="Li H."/>
            <person name="Zhang Y."/>
            <person name="Li Z."/>
            <person name="Wang Q."/>
            <person name="Van de Peer Y."/>
            <person name="Marchal K."/>
            <person name="Chen J."/>
        </authorList>
    </citation>
    <scope>NUCLEOTIDE SEQUENCE [LARGE SCALE GENOMIC DNA]</scope>
    <source>
        <tissue evidence="9">Leaf</tissue>
    </source>
</reference>
<protein>
    <submittedName>
        <fullName evidence="9">Uncharacterized protein</fullName>
    </submittedName>
</protein>
<dbReference type="SUPFAM" id="SSF81665">
    <property type="entry name" value="Calcium ATPase, transmembrane domain M"/>
    <property type="match status" value="1"/>
</dbReference>
<evidence type="ECO:0000256" key="6">
    <source>
        <dbReference type="SAM" id="Phobius"/>
    </source>
</evidence>
<keyword evidence="5 6" id="KW-0472">Membrane</keyword>
<dbReference type="Gene3D" id="1.20.1110.10">
    <property type="entry name" value="Calcium-transporting ATPase, transmembrane domain"/>
    <property type="match status" value="1"/>
</dbReference>
<feature type="domain" description="Cation-transporting P-type ATPase N-terminal" evidence="8">
    <location>
        <begin position="101"/>
        <end position="168"/>
    </location>
</feature>
<dbReference type="PANTHER" id="PTHR24093">
    <property type="entry name" value="CATION TRANSPORTING ATPASE"/>
    <property type="match status" value="1"/>
</dbReference>
<evidence type="ECO:0000256" key="5">
    <source>
        <dbReference type="ARBA" id="ARBA00023136"/>
    </source>
</evidence>
<comment type="subcellular location">
    <subcellularLocation>
        <location evidence="1">Membrane</location>
    </subcellularLocation>
</comment>
<dbReference type="Gene3D" id="2.70.150.10">
    <property type="entry name" value="Calcium-transporting ATPase, cytoplasmic transduction domain A"/>
    <property type="match status" value="1"/>
</dbReference>
<evidence type="ECO:0000313" key="10">
    <source>
        <dbReference type="Proteomes" id="UP000607653"/>
    </source>
</evidence>
<evidence type="ECO:0000256" key="3">
    <source>
        <dbReference type="ARBA" id="ARBA00022842"/>
    </source>
</evidence>
<dbReference type="PRINTS" id="PR00119">
    <property type="entry name" value="CATATPASE"/>
</dbReference>
<dbReference type="PANTHER" id="PTHR24093:SF509">
    <property type="entry name" value="CALCIUM-TRANSPORTING ATPASE"/>
    <property type="match status" value="1"/>
</dbReference>
<dbReference type="EMBL" id="DUZY01000001">
    <property type="protein sequence ID" value="DAD19670.1"/>
    <property type="molecule type" value="Genomic_DNA"/>
</dbReference>
<dbReference type="InterPro" id="IPR023214">
    <property type="entry name" value="HAD_sf"/>
</dbReference>
<dbReference type="InterPro" id="IPR036412">
    <property type="entry name" value="HAD-like_sf"/>
</dbReference>
<evidence type="ECO:0000256" key="2">
    <source>
        <dbReference type="ARBA" id="ARBA00022692"/>
    </source>
</evidence>
<feature type="transmembrane region" description="Helical" evidence="6">
    <location>
        <begin position="185"/>
        <end position="204"/>
    </location>
</feature>
<dbReference type="InterPro" id="IPR059000">
    <property type="entry name" value="ATPase_P-type_domA"/>
</dbReference>
<sequence>MSDATATEFTSSIPLVKLTPTPSRPRKKWRSALLAIRPILEFRKKGKALFGHARQSSYTSLEVRPDGDHDDGSCTGLYNFNHTGLNQIVMEKRLVDLNDSYGGVSGVAEVHQTDQARGICNTAEQMNVRRDAFGYNLYQRQRNHSFHFLWGVFKDAVILIPLGSAILSLFFGIKAHGVKDGWYDGGSILFFVFLVVAVSATSKVRLSRQFEKSSNLYNNVQIEIIRGGQHLHIAFSEIVVGDVVRIIAGDQIPADGLFLDGHSLKVDESSLTGESKPVDVDGNTNPFLLSGAMVVNGHGRMLVTSVGMNTKLSQMMSLINHDYADQRTPLQARLDGLVSFLCKAFLAIPFLALVGMVVHDLVKKHEVNGCDPKVNNLMNALSGMRGFVSVNAAVAIVVVAIPEGLPLVIINTLTYSMKRMMTTHSVTVQTLSSIETMGLVTTICIHRTGMLTWNQMEVTEFRLGEEILMNDKASSAAVGSTSHLELLQQAVILNTFAQVYNCKHSTSEILPQFYDSPTEKAIPSWAKSKLHIDASKVSITLHVESFNLEKKRSGVSVRTKSYEKMINLYWQGDAKMILGMCSGYYGRNGTTKNMDEGKRMELNKTIEDIAVKSHVCIAFAHKQIQGLEESEEGTVPHQEDCLTLLGLVGLKYPCPPAMITEVKACRDARVNVKMITEDNVLNAKAIAIASGILGTRDYDDQENPNNEAVVEGEQFENYSPEERKETVDKIRVLARSSFYHKLLLVQCLKEKGHVVAVTSDDPNDLQAVKADIGIFGDKILSN</sequence>
<keyword evidence="3" id="KW-0460">Magnesium</keyword>
<gene>
    <name evidence="9" type="ORF">HUJ06_021133</name>
</gene>
<dbReference type="Proteomes" id="UP000607653">
    <property type="component" value="Unassembled WGS sequence"/>
</dbReference>
<dbReference type="InterPro" id="IPR023299">
    <property type="entry name" value="ATPase_P-typ_cyto_dom_N"/>
</dbReference>
<evidence type="ECO:0000256" key="4">
    <source>
        <dbReference type="ARBA" id="ARBA00022989"/>
    </source>
</evidence>
<keyword evidence="4 6" id="KW-1133">Transmembrane helix</keyword>
<name>A0A822XH11_NELNU</name>
<organism evidence="9 10">
    <name type="scientific">Nelumbo nucifera</name>
    <name type="common">Sacred lotus</name>
    <dbReference type="NCBI Taxonomy" id="4432"/>
    <lineage>
        <taxon>Eukaryota</taxon>
        <taxon>Viridiplantae</taxon>
        <taxon>Streptophyta</taxon>
        <taxon>Embryophyta</taxon>
        <taxon>Tracheophyta</taxon>
        <taxon>Spermatophyta</taxon>
        <taxon>Magnoliopsida</taxon>
        <taxon>Proteales</taxon>
        <taxon>Nelumbonaceae</taxon>
        <taxon>Nelumbo</taxon>
    </lineage>
</organism>
<dbReference type="SUPFAM" id="SSF81660">
    <property type="entry name" value="Metal cation-transporting ATPase, ATP-binding domain N"/>
    <property type="match status" value="1"/>
</dbReference>
<feature type="transmembrane region" description="Helical" evidence="6">
    <location>
        <begin position="387"/>
        <end position="410"/>
    </location>
</feature>
<dbReference type="GO" id="GO:0016020">
    <property type="term" value="C:membrane"/>
    <property type="evidence" value="ECO:0007669"/>
    <property type="project" value="UniProtKB-SubCell"/>
</dbReference>
<proteinExistence type="predicted"/>